<accession>A0A855XMQ8</accession>
<protein>
    <submittedName>
        <fullName evidence="3">Uncharacterized protein DUF1129</fullName>
    </submittedName>
</protein>
<comment type="caution">
    <text evidence="3">The sequence shown here is derived from an EMBL/GenBank/DDBJ whole genome shotgun (WGS) entry which is preliminary data.</text>
</comment>
<name>A0A855XMQ8_9BACL</name>
<evidence type="ECO:0000256" key="1">
    <source>
        <dbReference type="SAM" id="MobiDB-lite"/>
    </source>
</evidence>
<dbReference type="Proteomes" id="UP000247078">
    <property type="component" value="Unassembled WGS sequence"/>
</dbReference>
<feature type="compositionally biased region" description="Low complexity" evidence="1">
    <location>
        <begin position="149"/>
        <end position="170"/>
    </location>
</feature>
<dbReference type="AlphaFoldDB" id="A0A855XMQ8"/>
<feature type="transmembrane region" description="Helical" evidence="2">
    <location>
        <begin position="254"/>
        <end position="276"/>
    </location>
</feature>
<proteinExistence type="predicted"/>
<keyword evidence="6" id="KW-1185">Reference proteome</keyword>
<evidence type="ECO:0000313" key="5">
    <source>
        <dbReference type="Proteomes" id="UP000247078"/>
    </source>
</evidence>
<keyword evidence="2" id="KW-0812">Transmembrane</keyword>
<organism evidence="3 5">
    <name type="scientific">Paenibacillus pabuli</name>
    <dbReference type="NCBI Taxonomy" id="1472"/>
    <lineage>
        <taxon>Bacteria</taxon>
        <taxon>Bacillati</taxon>
        <taxon>Bacillota</taxon>
        <taxon>Bacilli</taxon>
        <taxon>Bacillales</taxon>
        <taxon>Paenibacillaceae</taxon>
        <taxon>Paenibacillus</taxon>
    </lineage>
</organism>
<keyword evidence="2" id="KW-1133">Transmembrane helix</keyword>
<dbReference type="EMBL" id="QGTZ01000014">
    <property type="protein sequence ID" value="PWW34748.1"/>
    <property type="molecule type" value="Genomic_DNA"/>
</dbReference>
<sequence length="310" mass="34022">MRNESPSRILKYRQGLQITGDQNVCRQGEQSLGISYKKLKEIQNRQMTEMSKMTPEHVKLFDQISTIARQAPADERTQEEWILSAGRAIVQAQRDGKPARELYGPDVQKDIYSQLGVADNNPAATAGESNMDSSRASSTAVRGSESKSNKTTSTSAKKTAAVEAEPAETPDQVKRTPKWYFMISWAALSFVMLIQGAVGLFIGWTGGDTEPFSHISLFSLIVAAVGGIALVEMLRRLAERPDDQGADKTARPQINLRGIAIYIVIVVLVLFVGYPLRDSLPVFTLTPWISLVIGIVGLATLRPLFGQKKA</sequence>
<reference evidence="3 5" key="1">
    <citation type="submission" date="2018-05" db="EMBL/GenBank/DDBJ databases">
        <title>Freshwater and sediment microbial communities from various areas in North America, analyzing microbe dynamics in response to fracking.</title>
        <authorList>
            <person name="Lamendella R."/>
        </authorList>
    </citation>
    <scope>NUCLEOTIDE SEQUENCE [LARGE SCALE GENOMIC DNA]</scope>
    <source>
        <strain evidence="3 5">DB-3</strain>
        <strain evidence="4 6">NG-13</strain>
    </source>
</reference>
<evidence type="ECO:0000313" key="6">
    <source>
        <dbReference type="Proteomes" id="UP000248827"/>
    </source>
</evidence>
<feature type="transmembrane region" description="Helical" evidence="2">
    <location>
        <begin position="179"/>
        <end position="203"/>
    </location>
</feature>
<feature type="transmembrane region" description="Helical" evidence="2">
    <location>
        <begin position="215"/>
        <end position="234"/>
    </location>
</feature>
<gene>
    <name evidence="4" type="ORF">DET54_115126</name>
    <name evidence="3" type="ORF">DET56_114126</name>
</gene>
<feature type="region of interest" description="Disordered" evidence="1">
    <location>
        <begin position="119"/>
        <end position="170"/>
    </location>
</feature>
<dbReference type="Proteomes" id="UP000248827">
    <property type="component" value="Unassembled WGS sequence"/>
</dbReference>
<evidence type="ECO:0000256" key="2">
    <source>
        <dbReference type="SAM" id="Phobius"/>
    </source>
</evidence>
<keyword evidence="2" id="KW-0472">Membrane</keyword>
<dbReference type="EMBL" id="QLLI01000015">
    <property type="protein sequence ID" value="RAI88640.1"/>
    <property type="molecule type" value="Genomic_DNA"/>
</dbReference>
<feature type="compositionally biased region" description="Polar residues" evidence="1">
    <location>
        <begin position="127"/>
        <end position="141"/>
    </location>
</feature>
<evidence type="ECO:0000313" key="4">
    <source>
        <dbReference type="EMBL" id="RAI88640.1"/>
    </source>
</evidence>
<feature type="transmembrane region" description="Helical" evidence="2">
    <location>
        <begin position="288"/>
        <end position="305"/>
    </location>
</feature>
<evidence type="ECO:0000313" key="3">
    <source>
        <dbReference type="EMBL" id="PWW34748.1"/>
    </source>
</evidence>